<feature type="region of interest" description="Disordered" evidence="1">
    <location>
        <begin position="1"/>
        <end position="46"/>
    </location>
</feature>
<feature type="compositionally biased region" description="Low complexity" evidence="1">
    <location>
        <begin position="253"/>
        <end position="264"/>
    </location>
</feature>
<protein>
    <recommendedName>
        <fullName evidence="3">Retrotransposon gag domain-containing protein</fullName>
    </recommendedName>
</protein>
<feature type="region of interest" description="Disordered" evidence="1">
    <location>
        <begin position="239"/>
        <end position="269"/>
    </location>
</feature>
<dbReference type="Proteomes" id="UP000054423">
    <property type="component" value="Unassembled WGS sequence"/>
</dbReference>
<dbReference type="EMBL" id="KI683165">
    <property type="protein sequence ID" value="ETL78902.1"/>
    <property type="molecule type" value="Genomic_DNA"/>
</dbReference>
<evidence type="ECO:0008006" key="3">
    <source>
        <dbReference type="Google" id="ProtNLM"/>
    </source>
</evidence>
<accession>W2K1A4</accession>
<proteinExistence type="predicted"/>
<organism evidence="2">
    <name type="scientific">Phytophthora nicotianae</name>
    <name type="common">Potato buckeye rot agent</name>
    <name type="synonym">Phytophthora parasitica</name>
    <dbReference type="NCBI Taxonomy" id="4792"/>
    <lineage>
        <taxon>Eukaryota</taxon>
        <taxon>Sar</taxon>
        <taxon>Stramenopiles</taxon>
        <taxon>Oomycota</taxon>
        <taxon>Peronosporomycetes</taxon>
        <taxon>Peronosporales</taxon>
        <taxon>Peronosporaceae</taxon>
        <taxon>Phytophthora</taxon>
    </lineage>
</organism>
<dbReference type="AlphaFoldDB" id="W2K1A4"/>
<feature type="compositionally biased region" description="Acidic residues" evidence="1">
    <location>
        <begin position="23"/>
        <end position="34"/>
    </location>
</feature>
<gene>
    <name evidence="2" type="ORF">L917_20365</name>
</gene>
<evidence type="ECO:0000256" key="1">
    <source>
        <dbReference type="SAM" id="MobiDB-lite"/>
    </source>
</evidence>
<evidence type="ECO:0000313" key="2">
    <source>
        <dbReference type="EMBL" id="ETL78902.1"/>
    </source>
</evidence>
<sequence length="332" mass="36967">MSTHSSHGDEEIDREPEPSISDGGEDVEHEEEATNDPAIQPATTHHAPTKINLKLITMEPFTGEVRDGYFDAGAHEWFERLQAQIEDAENLNGLSWSEPLKCSVLTSRLVWAAGTWRIRNRGTLPKNSFRDLSHAFLQKFRSRLFVQRLSILLAGATKLPLESYDEYAHRLSQIATGLNQGRVSNYTEQQALSTFVNLAYPRYRDTLLTQVNVEADDASEEMETAINLLSRLAGNDGRMRKRHYDTGSGSRTGSANAGVSSNNSKKQRWDFSNGCAGPATSAGIRRATMIDSSPNSKVASPSTQLLEWQRCRATLGREMKVRGVHGHREPNL</sequence>
<dbReference type="OrthoDB" id="127432at2759"/>
<dbReference type="VEuPathDB" id="FungiDB:PPTG_10620"/>
<reference evidence="2" key="1">
    <citation type="submission" date="2013-11" db="EMBL/GenBank/DDBJ databases">
        <title>The Genome Sequence of Phytophthora parasitica CHvinca01.</title>
        <authorList>
            <consortium name="The Broad Institute Genomics Platform"/>
            <person name="Russ C."/>
            <person name="Tyler B."/>
            <person name="Panabieres F."/>
            <person name="Shan W."/>
            <person name="Tripathy S."/>
            <person name="Grunwald N."/>
            <person name="Machado M."/>
            <person name="Johnson C.S."/>
            <person name="Arredondo F."/>
            <person name="Hong C."/>
            <person name="Coffey M."/>
            <person name="Young S.K."/>
            <person name="Zeng Q."/>
            <person name="Gargeya S."/>
            <person name="Fitzgerald M."/>
            <person name="Abouelleil A."/>
            <person name="Alvarado L."/>
            <person name="Chapman S.B."/>
            <person name="Gainer-Dewar J."/>
            <person name="Goldberg J."/>
            <person name="Griggs A."/>
            <person name="Gujja S."/>
            <person name="Hansen M."/>
            <person name="Howarth C."/>
            <person name="Imamovic A."/>
            <person name="Ireland A."/>
            <person name="Larimer J."/>
            <person name="McCowan C."/>
            <person name="Murphy C."/>
            <person name="Pearson M."/>
            <person name="Poon T.W."/>
            <person name="Priest M."/>
            <person name="Roberts A."/>
            <person name="Saif S."/>
            <person name="Shea T."/>
            <person name="Sykes S."/>
            <person name="Wortman J."/>
            <person name="Nusbaum C."/>
            <person name="Birren B."/>
        </authorList>
    </citation>
    <scope>NUCLEOTIDE SEQUENCE [LARGE SCALE GENOMIC DNA]</scope>
    <source>
        <strain evidence="2">CHvinca01</strain>
    </source>
</reference>
<name>W2K1A4_PHYNI</name>